<dbReference type="PANTHER" id="PTHR11592">
    <property type="entry name" value="GLUTATHIONE PEROXIDASE"/>
    <property type="match status" value="1"/>
</dbReference>
<evidence type="ECO:0000256" key="1">
    <source>
        <dbReference type="ARBA" id="ARBA00006926"/>
    </source>
</evidence>
<dbReference type="InterPro" id="IPR029759">
    <property type="entry name" value="GPX_AS"/>
</dbReference>
<dbReference type="EMBL" id="AXCV01000059">
    <property type="protein sequence ID" value="KGO32238.1"/>
    <property type="molecule type" value="Genomic_DNA"/>
</dbReference>
<dbReference type="PROSITE" id="PS51352">
    <property type="entry name" value="THIOREDOXIN_2"/>
    <property type="match status" value="1"/>
</dbReference>
<proteinExistence type="inferred from homology"/>
<dbReference type="Proteomes" id="UP000030023">
    <property type="component" value="Unassembled WGS sequence"/>
</dbReference>
<name>A0ABR4XRX4_9LACO</name>
<keyword evidence="7" id="KW-1185">Reference proteome</keyword>
<dbReference type="InterPro" id="IPR013766">
    <property type="entry name" value="Thioredoxin_domain"/>
</dbReference>
<dbReference type="Gene3D" id="3.40.30.10">
    <property type="entry name" value="Glutaredoxin"/>
    <property type="match status" value="1"/>
</dbReference>
<dbReference type="PROSITE" id="PS51355">
    <property type="entry name" value="GLUTATHIONE_PEROXID_3"/>
    <property type="match status" value="1"/>
</dbReference>
<dbReference type="InterPro" id="IPR029760">
    <property type="entry name" value="GPX_CS"/>
</dbReference>
<evidence type="ECO:0000313" key="7">
    <source>
        <dbReference type="Proteomes" id="UP000030023"/>
    </source>
</evidence>
<sequence length="155" mass="17594">MASIYDFSINELDGSEINFSDFKDKVLLLVNTASKCGFAPQLKTLERFHEQYGDKGLIIIGFPSNQFNQELDDEDAINEYCQRHFGVTFPMTKPISVNGKNTDPIFQYIKKESGDGPIKWNFTKFLIGRDGKLIKRYAPITAPEKFEDKIVSALA</sequence>
<protein>
    <recommendedName>
        <fullName evidence="4">Glutathione peroxidase</fullName>
    </recommendedName>
</protein>
<dbReference type="CDD" id="cd00340">
    <property type="entry name" value="GSH_Peroxidase"/>
    <property type="match status" value="1"/>
</dbReference>
<comment type="similarity">
    <text evidence="1 4">Belongs to the glutathione peroxidase family.</text>
</comment>
<evidence type="ECO:0000256" key="3">
    <source>
        <dbReference type="ARBA" id="ARBA00023002"/>
    </source>
</evidence>
<accession>A0ABR4XRX4</accession>
<reference evidence="6 7" key="1">
    <citation type="journal article" date="2014" name="Antonie Van Leeuwenhoek">
        <title>Oenococcus alcoholitolerans sp. nov., a lactic acid bacteria isolated from cachaca and ethanol fermentation processes.</title>
        <authorList>
            <person name="Badotti F."/>
            <person name="Moreira A.P."/>
            <person name="Tonon L.A."/>
            <person name="de Lucena B.T."/>
            <person name="Gomes Fde C."/>
            <person name="Kruger R."/>
            <person name="Thompson C.C."/>
            <person name="de Morais M.A.Jr."/>
            <person name="Rosa C.A."/>
            <person name="Thompson F.L."/>
        </authorList>
    </citation>
    <scope>NUCLEOTIDE SEQUENCE [LARGE SCALE GENOMIC DNA]</scope>
    <source>
        <strain evidence="6 7">UFRJ-M7.2.18</strain>
    </source>
</reference>
<dbReference type="PRINTS" id="PR01011">
    <property type="entry name" value="GLUTPROXDASE"/>
</dbReference>
<dbReference type="PANTHER" id="PTHR11592:SF78">
    <property type="entry name" value="GLUTATHIONE PEROXIDASE"/>
    <property type="match status" value="1"/>
</dbReference>
<organism evidence="6 7">
    <name type="scientific">Oenococcus alcoholitolerans</name>
    <dbReference type="NCBI Taxonomy" id="931074"/>
    <lineage>
        <taxon>Bacteria</taxon>
        <taxon>Bacillati</taxon>
        <taxon>Bacillota</taxon>
        <taxon>Bacilli</taxon>
        <taxon>Lactobacillales</taxon>
        <taxon>Lactobacillaceae</taxon>
        <taxon>Oenococcus</taxon>
    </lineage>
</organism>
<dbReference type="SUPFAM" id="SSF52833">
    <property type="entry name" value="Thioredoxin-like"/>
    <property type="match status" value="1"/>
</dbReference>
<dbReference type="GO" id="GO:0004601">
    <property type="term" value="F:peroxidase activity"/>
    <property type="evidence" value="ECO:0007669"/>
    <property type="project" value="UniProtKB-KW"/>
</dbReference>
<evidence type="ECO:0000259" key="5">
    <source>
        <dbReference type="PROSITE" id="PS51352"/>
    </source>
</evidence>
<keyword evidence="3 4" id="KW-0560">Oxidoreductase</keyword>
<dbReference type="InterPro" id="IPR000889">
    <property type="entry name" value="Glutathione_peroxidase"/>
</dbReference>
<dbReference type="Pfam" id="PF00255">
    <property type="entry name" value="GSHPx"/>
    <property type="match status" value="1"/>
</dbReference>
<gene>
    <name evidence="6" type="ORF">Q757_02235</name>
</gene>
<keyword evidence="2 4" id="KW-0575">Peroxidase</keyword>
<evidence type="ECO:0000256" key="2">
    <source>
        <dbReference type="ARBA" id="ARBA00022559"/>
    </source>
</evidence>
<dbReference type="InterPro" id="IPR036249">
    <property type="entry name" value="Thioredoxin-like_sf"/>
</dbReference>
<feature type="domain" description="Thioredoxin" evidence="5">
    <location>
        <begin position="1"/>
        <end position="155"/>
    </location>
</feature>
<comment type="caution">
    <text evidence="6">The sequence shown here is derived from an EMBL/GenBank/DDBJ whole genome shotgun (WGS) entry which is preliminary data.</text>
</comment>
<evidence type="ECO:0000313" key="6">
    <source>
        <dbReference type="EMBL" id="KGO32238.1"/>
    </source>
</evidence>
<dbReference type="PROSITE" id="PS00763">
    <property type="entry name" value="GLUTATHIONE_PEROXID_2"/>
    <property type="match status" value="1"/>
</dbReference>
<evidence type="ECO:0000256" key="4">
    <source>
        <dbReference type="RuleBase" id="RU000499"/>
    </source>
</evidence>
<dbReference type="PIRSF" id="PIRSF000303">
    <property type="entry name" value="Glutathion_perox"/>
    <property type="match status" value="1"/>
</dbReference>
<dbReference type="PROSITE" id="PS00460">
    <property type="entry name" value="GLUTATHIONE_PEROXID_1"/>
    <property type="match status" value="1"/>
</dbReference>